<dbReference type="Proteomes" id="UP000027451">
    <property type="component" value="Unassembled WGS sequence"/>
</dbReference>
<proteinExistence type="predicted"/>
<feature type="domain" description="ABM" evidence="1">
    <location>
        <begin position="4"/>
        <end position="94"/>
    </location>
</feature>
<keyword evidence="3" id="KW-1185">Reference proteome</keyword>
<dbReference type="InterPro" id="IPR011008">
    <property type="entry name" value="Dimeric_a/b-barrel"/>
</dbReference>
<evidence type="ECO:0000259" key="1">
    <source>
        <dbReference type="PROSITE" id="PS51725"/>
    </source>
</evidence>
<dbReference type="GO" id="GO:0005829">
    <property type="term" value="C:cytosol"/>
    <property type="evidence" value="ECO:0007669"/>
    <property type="project" value="TreeGrafter"/>
</dbReference>
<protein>
    <submittedName>
        <fullName evidence="2">Monooxygenase</fullName>
    </submittedName>
</protein>
<dbReference type="Gene3D" id="3.30.70.100">
    <property type="match status" value="1"/>
</dbReference>
<dbReference type="InterPro" id="IPR007138">
    <property type="entry name" value="ABM_dom"/>
</dbReference>
<dbReference type="PROSITE" id="PS51725">
    <property type="entry name" value="ABM"/>
    <property type="match status" value="1"/>
</dbReference>
<dbReference type="RefSeq" id="WP_014194509.1">
    <property type="nucleotide sequence ID" value="NZ_JFHD01000027.1"/>
</dbReference>
<organism evidence="2 3">
    <name type="scientific">Caballeronia zhejiangensis</name>
    <dbReference type="NCBI Taxonomy" id="871203"/>
    <lineage>
        <taxon>Bacteria</taxon>
        <taxon>Pseudomonadati</taxon>
        <taxon>Pseudomonadota</taxon>
        <taxon>Betaproteobacteria</taxon>
        <taxon>Burkholderiales</taxon>
        <taxon>Burkholderiaceae</taxon>
        <taxon>Caballeronia</taxon>
    </lineage>
</organism>
<dbReference type="PANTHER" id="PTHR33336">
    <property type="entry name" value="QUINOL MONOOXYGENASE YGIN-RELATED"/>
    <property type="match status" value="1"/>
</dbReference>
<dbReference type="Pfam" id="PF03992">
    <property type="entry name" value="ABM"/>
    <property type="match status" value="1"/>
</dbReference>
<evidence type="ECO:0000313" key="2">
    <source>
        <dbReference type="EMBL" id="KDR27160.1"/>
    </source>
</evidence>
<keyword evidence="2" id="KW-0503">Monooxygenase</keyword>
<dbReference type="InterPro" id="IPR050744">
    <property type="entry name" value="AI-2_Isomerase_LsrG"/>
</dbReference>
<comment type="caution">
    <text evidence="2">The sequence shown here is derived from an EMBL/GenBank/DDBJ whole genome shotgun (WGS) entry which is preliminary data.</text>
</comment>
<name>A0A656QHJ3_9BURK</name>
<keyword evidence="2" id="KW-0560">Oxidoreductase</keyword>
<dbReference type="SUPFAM" id="SSF54909">
    <property type="entry name" value="Dimeric alpha+beta barrel"/>
    <property type="match status" value="1"/>
</dbReference>
<gene>
    <name evidence="2" type="ORF">BG60_18315</name>
</gene>
<sequence>MNDFFVLAIMYAKEGRENELRRSLVDVVEPSRRDEGNFRYELFVQQDDPRRFVFVEHWATQQAQERHHSESEHIRRFQATGADAVEKVDLFYQLDRIA</sequence>
<reference evidence="2 3" key="1">
    <citation type="submission" date="2014-03" db="EMBL/GenBank/DDBJ databases">
        <title>Draft Genome Sequences of Four Burkholderia Strains.</title>
        <authorList>
            <person name="Liu X.Y."/>
            <person name="Li C.X."/>
            <person name="Xu J.H."/>
        </authorList>
    </citation>
    <scope>NUCLEOTIDE SEQUENCE [LARGE SCALE GENOMIC DNA]</scope>
    <source>
        <strain evidence="2 3">OP-1</strain>
    </source>
</reference>
<dbReference type="GO" id="GO:0004497">
    <property type="term" value="F:monooxygenase activity"/>
    <property type="evidence" value="ECO:0007669"/>
    <property type="project" value="UniProtKB-KW"/>
</dbReference>
<dbReference type="EMBL" id="JFHD01000027">
    <property type="protein sequence ID" value="KDR27160.1"/>
    <property type="molecule type" value="Genomic_DNA"/>
</dbReference>
<dbReference type="AlphaFoldDB" id="A0A656QHJ3"/>
<dbReference type="PANTHER" id="PTHR33336:SF3">
    <property type="entry name" value="ABM DOMAIN-CONTAINING PROTEIN"/>
    <property type="match status" value="1"/>
</dbReference>
<evidence type="ECO:0000313" key="3">
    <source>
        <dbReference type="Proteomes" id="UP000027451"/>
    </source>
</evidence>
<accession>A0A656QHJ3</accession>